<dbReference type="PRINTS" id="PR00792">
    <property type="entry name" value="PEPSIN"/>
</dbReference>
<keyword evidence="2 6" id="KW-0645">Protease</keyword>
<comment type="caution">
    <text evidence="8">The sequence shown here is derived from an EMBL/GenBank/DDBJ whole genome shotgun (WGS) entry which is preliminary data.</text>
</comment>
<feature type="active site" evidence="5">
    <location>
        <position position="133"/>
    </location>
</feature>
<dbReference type="InterPro" id="IPR033121">
    <property type="entry name" value="PEPTIDASE_A1"/>
</dbReference>
<accession>A0A161VZB4</accession>
<name>A0A161VZB4_COLIC</name>
<dbReference type="SUPFAM" id="SSF50630">
    <property type="entry name" value="Acid proteases"/>
    <property type="match status" value="1"/>
</dbReference>
<keyword evidence="9" id="KW-1185">Reference proteome</keyword>
<evidence type="ECO:0000313" key="9">
    <source>
        <dbReference type="Proteomes" id="UP000076584"/>
    </source>
</evidence>
<dbReference type="Pfam" id="PF00026">
    <property type="entry name" value="Asp"/>
    <property type="match status" value="1"/>
</dbReference>
<keyword evidence="3 6" id="KW-0064">Aspartyl protease</keyword>
<dbReference type="STRING" id="1573173.A0A161VZB4"/>
<dbReference type="PANTHER" id="PTHR47966:SF2">
    <property type="entry name" value="ASPERGILLOPEPSIN-1-RELATED"/>
    <property type="match status" value="1"/>
</dbReference>
<dbReference type="InterPro" id="IPR034163">
    <property type="entry name" value="Aspergillopepsin-like_cat_dom"/>
</dbReference>
<protein>
    <submittedName>
        <fullName evidence="8">Secreted aspartic proteinase</fullName>
    </submittedName>
</protein>
<dbReference type="CDD" id="cd06097">
    <property type="entry name" value="Aspergillopepsin_like"/>
    <property type="match status" value="1"/>
</dbReference>
<dbReference type="PROSITE" id="PS00141">
    <property type="entry name" value="ASP_PROTEASE"/>
    <property type="match status" value="1"/>
</dbReference>
<dbReference type="Gene3D" id="2.40.70.10">
    <property type="entry name" value="Acid Proteases"/>
    <property type="match status" value="2"/>
</dbReference>
<keyword evidence="4 6" id="KW-0378">Hydrolase</keyword>
<proteinExistence type="inferred from homology"/>
<dbReference type="FunFam" id="2.40.70.10:FF:000026">
    <property type="entry name" value="Endothiapepsin"/>
    <property type="match status" value="1"/>
</dbReference>
<sequence length="428" mass="44588">LLHCSRLRRYRSPVVSSTMTGPSFVSALTAGLALASTAAALPAGAQQERGFTVEQVRNPRYVRSGPLALAKAYRKYKAPLPEDLAAVVANITAAGLVQRATGSVAANPQEYDIEYLSPVQIGTPAQTLNLDFDTGSSDLWVFSTSTPASQRNGQTVYDPSKSSTASRLSGATWSISYGDGSSSSGVVYKDTVSVGGLSVTGQAVEAASTVSDSFTSESDLDGLLGLGFSNINTVEPTQQTTFFDTAKSKLTAPLFTADLKHNKAGKYNFGYIDSAAYTGSITYTSVNSANGWWQFTSSGYQVGSNSFVTSSITGIADTGTTLLLLPNAVVTAYYSKISGAKYDSSQGGYTFPCSATVPSFTFGVGTARVTIPGSYMNYAPISTSTCFGGLQSNAGIGISIYGDVALKAAFVVFNGGTKQLGWAAKTLS</sequence>
<dbReference type="AlphaFoldDB" id="A0A161VZB4"/>
<evidence type="ECO:0000256" key="5">
    <source>
        <dbReference type="PIRSR" id="PIRSR601461-1"/>
    </source>
</evidence>
<dbReference type="Proteomes" id="UP000076584">
    <property type="component" value="Unassembled WGS sequence"/>
</dbReference>
<reference evidence="8 9" key="1">
    <citation type="submission" date="2015-06" db="EMBL/GenBank/DDBJ databases">
        <title>Survival trade-offs in plant roots during colonization by closely related pathogenic and mutualistic fungi.</title>
        <authorList>
            <person name="Hacquard S."/>
            <person name="Kracher B."/>
            <person name="Hiruma K."/>
            <person name="Weinman A."/>
            <person name="Muench P."/>
            <person name="Garrido Oter R."/>
            <person name="Ver Loren van Themaat E."/>
            <person name="Dallerey J.-F."/>
            <person name="Damm U."/>
            <person name="Henrissat B."/>
            <person name="Lespinet O."/>
            <person name="Thon M."/>
            <person name="Kemen E."/>
            <person name="McHardy A.C."/>
            <person name="Schulze-Lefert P."/>
            <person name="O'Connell R.J."/>
        </authorList>
    </citation>
    <scope>NUCLEOTIDE SEQUENCE [LARGE SCALE GENOMIC DNA]</scope>
    <source>
        <strain evidence="8 9">MAFF 238704</strain>
    </source>
</reference>
<feature type="non-terminal residue" evidence="8">
    <location>
        <position position="1"/>
    </location>
</feature>
<dbReference type="PROSITE" id="PS51767">
    <property type="entry name" value="PEPTIDASE_A1"/>
    <property type="match status" value="1"/>
</dbReference>
<gene>
    <name evidence="8" type="ORF">CI238_06855</name>
</gene>
<dbReference type="InterPro" id="IPR001969">
    <property type="entry name" value="Aspartic_peptidase_AS"/>
</dbReference>
<evidence type="ECO:0000313" key="8">
    <source>
        <dbReference type="EMBL" id="KZL79035.1"/>
    </source>
</evidence>
<dbReference type="EMBL" id="LFIW01002162">
    <property type="protein sequence ID" value="KZL79035.1"/>
    <property type="molecule type" value="Genomic_DNA"/>
</dbReference>
<evidence type="ECO:0000256" key="3">
    <source>
        <dbReference type="ARBA" id="ARBA00022750"/>
    </source>
</evidence>
<evidence type="ECO:0000256" key="1">
    <source>
        <dbReference type="ARBA" id="ARBA00007447"/>
    </source>
</evidence>
<evidence type="ECO:0000259" key="7">
    <source>
        <dbReference type="PROSITE" id="PS51767"/>
    </source>
</evidence>
<evidence type="ECO:0000256" key="2">
    <source>
        <dbReference type="ARBA" id="ARBA00022670"/>
    </source>
</evidence>
<dbReference type="InterPro" id="IPR001461">
    <property type="entry name" value="Aspartic_peptidase_A1"/>
</dbReference>
<dbReference type="InterPro" id="IPR021109">
    <property type="entry name" value="Peptidase_aspartic_dom_sf"/>
</dbReference>
<comment type="similarity">
    <text evidence="1 6">Belongs to the peptidase A1 family.</text>
</comment>
<evidence type="ECO:0000256" key="6">
    <source>
        <dbReference type="RuleBase" id="RU000454"/>
    </source>
</evidence>
<feature type="domain" description="Peptidase A1" evidence="7">
    <location>
        <begin position="115"/>
        <end position="423"/>
    </location>
</feature>
<dbReference type="PANTHER" id="PTHR47966">
    <property type="entry name" value="BETA-SITE APP-CLEAVING ENZYME, ISOFORM A-RELATED"/>
    <property type="match status" value="1"/>
</dbReference>
<dbReference type="GO" id="GO:0006508">
    <property type="term" value="P:proteolysis"/>
    <property type="evidence" value="ECO:0007669"/>
    <property type="project" value="UniProtKB-KW"/>
</dbReference>
<feature type="active site" evidence="5">
    <location>
        <position position="317"/>
    </location>
</feature>
<dbReference type="GO" id="GO:0004190">
    <property type="term" value="F:aspartic-type endopeptidase activity"/>
    <property type="evidence" value="ECO:0007669"/>
    <property type="project" value="UniProtKB-KW"/>
</dbReference>
<dbReference type="FunFam" id="2.40.70.10:FF:000024">
    <property type="entry name" value="Endothiapepsin"/>
    <property type="match status" value="1"/>
</dbReference>
<evidence type="ECO:0000256" key="4">
    <source>
        <dbReference type="ARBA" id="ARBA00022801"/>
    </source>
</evidence>
<organism evidence="8 9">
    <name type="scientific">Colletotrichum incanum</name>
    <name type="common">Soybean anthracnose fungus</name>
    <dbReference type="NCBI Taxonomy" id="1573173"/>
    <lineage>
        <taxon>Eukaryota</taxon>
        <taxon>Fungi</taxon>
        <taxon>Dikarya</taxon>
        <taxon>Ascomycota</taxon>
        <taxon>Pezizomycotina</taxon>
        <taxon>Sordariomycetes</taxon>
        <taxon>Hypocreomycetidae</taxon>
        <taxon>Glomerellales</taxon>
        <taxon>Glomerellaceae</taxon>
        <taxon>Colletotrichum</taxon>
        <taxon>Colletotrichum spaethianum species complex</taxon>
    </lineage>
</organism>